<dbReference type="EMBL" id="BGPR01052457">
    <property type="protein sequence ID" value="GBO29281.1"/>
    <property type="molecule type" value="Genomic_DNA"/>
</dbReference>
<dbReference type="Proteomes" id="UP000499080">
    <property type="component" value="Unassembled WGS sequence"/>
</dbReference>
<proteinExistence type="predicted"/>
<dbReference type="GO" id="GO:0043565">
    <property type="term" value="F:sequence-specific DNA binding"/>
    <property type="evidence" value="ECO:0007669"/>
    <property type="project" value="TreeGrafter"/>
</dbReference>
<feature type="domain" description="PiggyBac transposable element-derived protein" evidence="1">
    <location>
        <begin position="118"/>
        <end position="198"/>
    </location>
</feature>
<dbReference type="EMBL" id="BGPR01052465">
    <property type="protein sequence ID" value="GBO29292.1"/>
    <property type="molecule type" value="Genomic_DNA"/>
</dbReference>
<dbReference type="EMBL" id="BGPR01052458">
    <property type="protein sequence ID" value="GBO29283.1"/>
    <property type="molecule type" value="Genomic_DNA"/>
</dbReference>
<dbReference type="EMBL" id="BGPR01052462">
    <property type="protein sequence ID" value="GBO29289.1"/>
    <property type="molecule type" value="Genomic_DNA"/>
</dbReference>
<dbReference type="PANTHER" id="PTHR47055:SF3">
    <property type="entry name" value="PHORBOL-ESTER_DAG-TYPE DOMAIN-CONTAINING PROTEIN"/>
    <property type="match status" value="1"/>
</dbReference>
<protein>
    <recommendedName>
        <fullName evidence="1">PiggyBac transposable element-derived protein domain-containing protein</fullName>
    </recommendedName>
</protein>
<dbReference type="OrthoDB" id="6774213at2759"/>
<dbReference type="PANTHER" id="PTHR47055">
    <property type="entry name" value="DDE_TNP_1_7 DOMAIN-CONTAINING PROTEIN"/>
    <property type="match status" value="1"/>
</dbReference>
<accession>A0A4Y2VVX5</accession>
<sequence length="198" mass="22905">MSRKFLKTEEAFDYLMSLADESDDSDPEIIILPPDPDIVTDDEEIDDACISIEHGHAIFFEKLQEETAESIEILKERNDAEFISTPKWTNRTPKFSSVPESFYNEHHQKITDRISGKSPLELFEMMAENIIAQAVEESNKYAGQKNNHDFCLKIDEFKQFLGVIFYSGYHILPREKMYWENAPDTGTTLVSQAISRKR</sequence>
<reference evidence="4 6" key="1">
    <citation type="journal article" date="2019" name="Sci. Rep.">
        <title>Orb-weaving spider Araneus ventricosus genome elucidates the spidroin gene catalogue.</title>
        <authorList>
            <person name="Kono N."/>
            <person name="Nakamura H."/>
            <person name="Ohtoshi R."/>
            <person name="Moran D.A.P."/>
            <person name="Shinohara A."/>
            <person name="Yoshida Y."/>
            <person name="Fujiwara M."/>
            <person name="Mori M."/>
            <person name="Tomita M."/>
            <person name="Arakawa K."/>
        </authorList>
    </citation>
    <scope>NUCLEOTIDE SEQUENCE [LARGE SCALE GENOMIC DNA]</scope>
</reference>
<evidence type="ECO:0000313" key="2">
    <source>
        <dbReference type="EMBL" id="GBO29281.1"/>
    </source>
</evidence>
<dbReference type="InterPro" id="IPR029526">
    <property type="entry name" value="PGBD"/>
</dbReference>
<dbReference type="Pfam" id="PF13843">
    <property type="entry name" value="DDE_Tnp_1_7"/>
    <property type="match status" value="1"/>
</dbReference>
<evidence type="ECO:0000313" key="6">
    <source>
        <dbReference type="Proteomes" id="UP000499080"/>
    </source>
</evidence>
<keyword evidence="6" id="KW-1185">Reference proteome</keyword>
<evidence type="ECO:0000313" key="4">
    <source>
        <dbReference type="EMBL" id="GBO29289.1"/>
    </source>
</evidence>
<gene>
    <name evidence="4" type="ORF">AVEN_148652_1</name>
    <name evidence="3" type="ORF">AVEN_191276_1</name>
    <name evidence="5" type="ORF">AVEN_207215_1</name>
    <name evidence="2" type="ORF">AVEN_96616_1</name>
</gene>
<name>A0A4Y2VVX5_ARAVE</name>
<evidence type="ECO:0000313" key="5">
    <source>
        <dbReference type="EMBL" id="GBO29292.1"/>
    </source>
</evidence>
<dbReference type="InterPro" id="IPR052638">
    <property type="entry name" value="PiggyBac_TE-derived"/>
</dbReference>
<comment type="caution">
    <text evidence="4">The sequence shown here is derived from an EMBL/GenBank/DDBJ whole genome shotgun (WGS) entry which is preliminary data.</text>
</comment>
<organism evidence="4 6">
    <name type="scientific">Araneus ventricosus</name>
    <name type="common">Orbweaver spider</name>
    <name type="synonym">Epeira ventricosa</name>
    <dbReference type="NCBI Taxonomy" id="182803"/>
    <lineage>
        <taxon>Eukaryota</taxon>
        <taxon>Metazoa</taxon>
        <taxon>Ecdysozoa</taxon>
        <taxon>Arthropoda</taxon>
        <taxon>Chelicerata</taxon>
        <taxon>Arachnida</taxon>
        <taxon>Araneae</taxon>
        <taxon>Araneomorphae</taxon>
        <taxon>Entelegynae</taxon>
        <taxon>Araneoidea</taxon>
        <taxon>Araneidae</taxon>
        <taxon>Araneus</taxon>
    </lineage>
</organism>
<evidence type="ECO:0000259" key="1">
    <source>
        <dbReference type="Pfam" id="PF13843"/>
    </source>
</evidence>
<dbReference type="AlphaFoldDB" id="A0A4Y2VVX5"/>
<evidence type="ECO:0000313" key="3">
    <source>
        <dbReference type="EMBL" id="GBO29283.1"/>
    </source>
</evidence>